<organism evidence="4 5">
    <name type="scientific">Paramecium primaurelia</name>
    <dbReference type="NCBI Taxonomy" id="5886"/>
    <lineage>
        <taxon>Eukaryota</taxon>
        <taxon>Sar</taxon>
        <taxon>Alveolata</taxon>
        <taxon>Ciliophora</taxon>
        <taxon>Intramacronucleata</taxon>
        <taxon>Oligohymenophorea</taxon>
        <taxon>Peniculida</taxon>
        <taxon>Parameciidae</taxon>
        <taxon>Paramecium</taxon>
    </lineage>
</organism>
<dbReference type="InterPro" id="IPR020843">
    <property type="entry name" value="ER"/>
</dbReference>
<protein>
    <recommendedName>
        <fullName evidence="3">Enoyl reductase (ER) domain-containing protein</fullName>
    </recommendedName>
</protein>
<reference evidence="4" key="1">
    <citation type="submission" date="2021-01" db="EMBL/GenBank/DDBJ databases">
        <authorList>
            <consortium name="Genoscope - CEA"/>
            <person name="William W."/>
        </authorList>
    </citation>
    <scope>NUCLEOTIDE SEQUENCE</scope>
</reference>
<proteinExistence type="predicted"/>
<accession>A0A8S1K7P0</accession>
<keyword evidence="5" id="KW-1185">Reference proteome</keyword>
<sequence>MEQFTIPKTFKAAQLVEYGKDLQIVEIETPQLKDGQLLIKVEAAPVNPSDLLLIAGHYPAGKVLPAVPGIEGSGIVVQLGPNVDNVKLGTKVAFTASSNYGSYAQYAVTTSQSVIPLDDDISFELGASSIVNPVTVLLMLVETQELGAKAIVHTAAGSALGRMLVRYFQDSGIDVINVVRRQEQADLLKQEGAKYVLNQTSETFFQDLNALATQLNATVFFDAIGGSLTGQILTQLPNKSTALVYGLLSGQPISDVTANDLLFKSKTVKGFWLATSVHKYNPFADVNAQKKLNELLKTTLKTEYANQYPLEKIVEGIEYYKVNQTSRKILIRPNQ</sequence>
<dbReference type="OMA" id="EYANQYP"/>
<dbReference type="GO" id="GO:0070402">
    <property type="term" value="F:NADPH binding"/>
    <property type="evidence" value="ECO:0007669"/>
    <property type="project" value="TreeGrafter"/>
</dbReference>
<dbReference type="Proteomes" id="UP000688137">
    <property type="component" value="Unassembled WGS sequence"/>
</dbReference>
<keyword evidence="2" id="KW-0560">Oxidoreductase</keyword>
<evidence type="ECO:0000259" key="3">
    <source>
        <dbReference type="SMART" id="SM00829"/>
    </source>
</evidence>
<feature type="domain" description="Enoyl reductase (ER)" evidence="3">
    <location>
        <begin position="19"/>
        <end position="278"/>
    </location>
</feature>
<gene>
    <name evidence="4" type="ORF">PPRIM_AZ9-3.1.T0100413</name>
</gene>
<evidence type="ECO:0000256" key="2">
    <source>
        <dbReference type="ARBA" id="ARBA00023002"/>
    </source>
</evidence>
<dbReference type="InterPro" id="IPR013149">
    <property type="entry name" value="ADH-like_C"/>
</dbReference>
<evidence type="ECO:0000313" key="5">
    <source>
        <dbReference type="Proteomes" id="UP000688137"/>
    </source>
</evidence>
<dbReference type="PANTHER" id="PTHR48106">
    <property type="entry name" value="QUINONE OXIDOREDUCTASE PIG3-RELATED"/>
    <property type="match status" value="1"/>
</dbReference>
<name>A0A8S1K7P0_PARPR</name>
<dbReference type="EMBL" id="CAJJDM010000007">
    <property type="protein sequence ID" value="CAD8046518.1"/>
    <property type="molecule type" value="Genomic_DNA"/>
</dbReference>
<dbReference type="SMART" id="SM00829">
    <property type="entry name" value="PKS_ER"/>
    <property type="match status" value="1"/>
</dbReference>
<comment type="caution">
    <text evidence="4">The sequence shown here is derived from an EMBL/GenBank/DDBJ whole genome shotgun (WGS) entry which is preliminary data.</text>
</comment>
<keyword evidence="1" id="KW-0521">NADP</keyword>
<dbReference type="AlphaFoldDB" id="A0A8S1K7P0"/>
<dbReference type="CDD" id="cd08291">
    <property type="entry name" value="ETR_like_1"/>
    <property type="match status" value="1"/>
</dbReference>
<dbReference type="PANTHER" id="PTHR48106:SF18">
    <property type="entry name" value="QUINONE OXIDOREDUCTASE PIG3"/>
    <property type="match status" value="1"/>
</dbReference>
<evidence type="ECO:0000256" key="1">
    <source>
        <dbReference type="ARBA" id="ARBA00022857"/>
    </source>
</evidence>
<dbReference type="Pfam" id="PF08240">
    <property type="entry name" value="ADH_N"/>
    <property type="match status" value="1"/>
</dbReference>
<evidence type="ECO:0000313" key="4">
    <source>
        <dbReference type="EMBL" id="CAD8046518.1"/>
    </source>
</evidence>
<dbReference type="Pfam" id="PF00107">
    <property type="entry name" value="ADH_zinc_N"/>
    <property type="match status" value="1"/>
</dbReference>
<dbReference type="GO" id="GO:0016651">
    <property type="term" value="F:oxidoreductase activity, acting on NAD(P)H"/>
    <property type="evidence" value="ECO:0007669"/>
    <property type="project" value="TreeGrafter"/>
</dbReference>
<dbReference type="InterPro" id="IPR013154">
    <property type="entry name" value="ADH-like_N"/>
</dbReference>